<comment type="caution">
    <text evidence="2">The sequence shown here is derived from an EMBL/GenBank/DDBJ whole genome shotgun (WGS) entry which is preliminary data.</text>
</comment>
<dbReference type="OrthoDB" id="5957431at2759"/>
<dbReference type="PANTHER" id="PTHR47018">
    <property type="entry name" value="CXC DOMAIN-CONTAINING PROTEIN-RELATED"/>
    <property type="match status" value="1"/>
</dbReference>
<feature type="compositionally biased region" description="Polar residues" evidence="1">
    <location>
        <begin position="102"/>
        <end position="124"/>
    </location>
</feature>
<sequence length="1534" mass="172753">MDPAFTLKRTLEVDLKLCIFCQKHNKSNEILKECTEYSRNVVRDATIKRRKLRDVANREVSDRLDNLLATNQEDSIVWHRNCYAQYTSKEKIQRLEQKHVASGSNEAPRNKTIASTSPRQTRSHAQQVNWEQCIFCQNEHSGERLSSVMTFKMSENVIQNAQFNYKVRVRLGGVSDLIAAEAKYHLPCLSAFNRYAEKTKRETKQTDLALVWLCEELEYAAEKGHVIKLSDARERYTTLAEKAQVEIPSSFLSRRSTFKDKLLLRLANVIDCIPSGRESLLIPTKCVNLAVSQLATETDELLTMPTYEPNEDIFLSLVHVALKIRGDLMETPGHRGFGICEQDAIDCVPDSLFMFLRLLFGGQKLLEGENTEKKEAETRCKVLSIGQDIVFGVSCGKKWTPKHVGLGSTLHQVTRSKDLVRLFSQAGHILNYDQILQVDTGLAESVLDSLDPNTGSVIPPNLVQGKFVHFSADNIDILDETMDGKNTFHATQIAAWQREAETNTLLENLKPSTKRCLNVPESMNAIYPVEVKRGSPVFSNEVTEKNAVENNNNVVRTAQATDVAFNMLRQKAEMKNGWTEFNQLLSANEQDVTTVGYMPILQAPAHEFDTLNTVVKQCMYIATTLGQKHTVITVDQALYCKLIELKWAIPEYQDKLVIQLGGLHISMCFLKAIGNHMNSSGLVEAWVESGLLGPNASEHVMNGKGYKTAMRTHKITLQALWKSLPPLLLKFYQTSYPNHYQEISAFASSTESAEELITSLKSSAGQDAFDDFVKQKSEENVNFLFWWSYMEMVSILLMFTRAQRNGCWELYMHSFRLMMPYFFRYDHYNYARWGSVFIAEMDQLPTEVLGEFNSGNFVVKWNARKFNQVSPDHSLEWLNGIGKRGGGIVCITKTTSALSRWALSYNLRSQIADETHKMFGLSHEDKFSHNESTPARKHRDNMDESSLCAIFEEYKVFSPTAHPDCLYNIATKDLVTEAIQVSLLNARDLGQQQMSEFVKQRLQSVPDGQQPKKAVSQKVEFYDTIHKNNAPTFDSLYRIVKAKEKDKSTMLRADRNVLHRLIVAYEAGRSVDLQSVLKYELMPVPVALAEMNTSLRTGQKSVLADIVAQGIECPSQIKFQGRSGLFIDGMALVVGIGKPSGTQTFEDYANAFQTAVLKAGSRYQEIHVVFDRYVEDSIKSGTRQRRTQTTCPIRRVIENGSVPLPHNWQNFLALPDNKSDLSRFLSEYIIANSPPDKIIVVGGGFIDEREVQSSDRSGELIDVSDFSAIHEEADIRLILHCAKSNLDTIVVSARDTDVLLLLIAHAPHIPCTNLWMKSGTAAKRKYYNIKAIYENLPAGSTKALLPFHALTGCDTTSFIYNHSKKCAWKIFLEHHQLLSSIGEGELTEQKKKAVEKFICTMYKLDLASVDEARVVLFSKAGKPDALPPTSDALSLHTSRAHYQTLVWKQGHCSEPLLPDPVTMGWNRTDDNKLRPVLMSQDPIPKACCEIISCSCRTGCTTCRCSCKKASLFCTSACGCGKTDDTNCCKNTNTK</sequence>
<proteinExistence type="predicted"/>
<evidence type="ECO:0000313" key="3">
    <source>
        <dbReference type="Proteomes" id="UP001152795"/>
    </source>
</evidence>
<protein>
    <submittedName>
        <fullName evidence="2">Uncharacterized protein</fullName>
    </submittedName>
</protein>
<keyword evidence="3" id="KW-1185">Reference proteome</keyword>
<reference evidence="2" key="1">
    <citation type="submission" date="2020-04" db="EMBL/GenBank/DDBJ databases">
        <authorList>
            <person name="Alioto T."/>
            <person name="Alioto T."/>
            <person name="Gomez Garrido J."/>
        </authorList>
    </citation>
    <scope>NUCLEOTIDE SEQUENCE</scope>
    <source>
        <strain evidence="2">A484AB</strain>
    </source>
</reference>
<evidence type="ECO:0000313" key="2">
    <source>
        <dbReference type="EMBL" id="CAB3985912.1"/>
    </source>
</evidence>
<feature type="region of interest" description="Disordered" evidence="1">
    <location>
        <begin position="97"/>
        <end position="124"/>
    </location>
</feature>
<dbReference type="Proteomes" id="UP001152795">
    <property type="component" value="Unassembled WGS sequence"/>
</dbReference>
<evidence type="ECO:0000256" key="1">
    <source>
        <dbReference type="SAM" id="MobiDB-lite"/>
    </source>
</evidence>
<dbReference type="PANTHER" id="PTHR47018:SF4">
    <property type="match status" value="1"/>
</dbReference>
<organism evidence="2 3">
    <name type="scientific">Paramuricea clavata</name>
    <name type="common">Red gorgonian</name>
    <name type="synonym">Violescent sea-whip</name>
    <dbReference type="NCBI Taxonomy" id="317549"/>
    <lineage>
        <taxon>Eukaryota</taxon>
        <taxon>Metazoa</taxon>
        <taxon>Cnidaria</taxon>
        <taxon>Anthozoa</taxon>
        <taxon>Octocorallia</taxon>
        <taxon>Malacalcyonacea</taxon>
        <taxon>Plexauridae</taxon>
        <taxon>Paramuricea</taxon>
    </lineage>
</organism>
<gene>
    <name evidence="2" type="ORF">PACLA_8A072208</name>
</gene>
<dbReference type="EMBL" id="CACRXK020000937">
    <property type="protein sequence ID" value="CAB3985912.1"/>
    <property type="molecule type" value="Genomic_DNA"/>
</dbReference>
<accession>A0A6S7G9X9</accession>
<name>A0A6S7G9X9_PARCT</name>